<dbReference type="RefSeq" id="WP_133290107.1">
    <property type="nucleotide sequence ID" value="NZ_SMSJ01000026.1"/>
</dbReference>
<organism evidence="2 3">
    <name type="scientific">Dankookia rubra</name>
    <dbReference type="NCBI Taxonomy" id="1442381"/>
    <lineage>
        <taxon>Bacteria</taxon>
        <taxon>Pseudomonadati</taxon>
        <taxon>Pseudomonadota</taxon>
        <taxon>Alphaproteobacteria</taxon>
        <taxon>Acetobacterales</taxon>
        <taxon>Roseomonadaceae</taxon>
        <taxon>Dankookia</taxon>
    </lineage>
</organism>
<feature type="transmembrane region" description="Helical" evidence="1">
    <location>
        <begin position="166"/>
        <end position="190"/>
    </location>
</feature>
<evidence type="ECO:0008006" key="4">
    <source>
        <dbReference type="Google" id="ProtNLM"/>
    </source>
</evidence>
<keyword evidence="3" id="KW-1185">Reference proteome</keyword>
<protein>
    <recommendedName>
        <fullName evidence="4">Glycosyltransferase RgtA/B/C/D-like domain-containing protein</fullName>
    </recommendedName>
</protein>
<dbReference type="Proteomes" id="UP000295096">
    <property type="component" value="Unassembled WGS sequence"/>
</dbReference>
<dbReference type="EMBL" id="SMSJ01000026">
    <property type="protein sequence ID" value="TDH61111.1"/>
    <property type="molecule type" value="Genomic_DNA"/>
</dbReference>
<feature type="transmembrane region" description="Helical" evidence="1">
    <location>
        <begin position="397"/>
        <end position="420"/>
    </location>
</feature>
<evidence type="ECO:0000256" key="1">
    <source>
        <dbReference type="SAM" id="Phobius"/>
    </source>
</evidence>
<accession>A0A4R5QF13</accession>
<dbReference type="AlphaFoldDB" id="A0A4R5QF13"/>
<evidence type="ECO:0000313" key="3">
    <source>
        <dbReference type="Proteomes" id="UP000295096"/>
    </source>
</evidence>
<feature type="transmembrane region" description="Helical" evidence="1">
    <location>
        <begin position="432"/>
        <end position="451"/>
    </location>
</feature>
<feature type="transmembrane region" description="Helical" evidence="1">
    <location>
        <begin position="134"/>
        <end position="154"/>
    </location>
</feature>
<gene>
    <name evidence="2" type="ORF">E2C06_18565</name>
</gene>
<reference evidence="2 3" key="1">
    <citation type="journal article" date="2016" name="J. Microbiol.">
        <title>Dankookia rubra gen. nov., sp. nov., an alphaproteobacterium isolated from sediment of a shallow stream.</title>
        <authorList>
            <person name="Kim W.H."/>
            <person name="Kim D.H."/>
            <person name="Kang K."/>
            <person name="Ahn T.Y."/>
        </authorList>
    </citation>
    <scope>NUCLEOTIDE SEQUENCE [LARGE SCALE GENOMIC DNA]</scope>
    <source>
        <strain evidence="2 3">JCM30602</strain>
    </source>
</reference>
<feature type="transmembrane region" description="Helical" evidence="1">
    <location>
        <begin position="24"/>
        <end position="43"/>
    </location>
</feature>
<feature type="transmembrane region" description="Helical" evidence="1">
    <location>
        <begin position="88"/>
        <end position="106"/>
    </location>
</feature>
<proteinExistence type="predicted"/>
<keyword evidence="1" id="KW-0472">Membrane</keyword>
<keyword evidence="1" id="KW-0812">Transmembrane</keyword>
<comment type="caution">
    <text evidence="2">The sequence shown here is derived from an EMBL/GenBank/DDBJ whole genome shotgun (WGS) entry which is preliminary data.</text>
</comment>
<feature type="transmembrane region" description="Helical" evidence="1">
    <location>
        <begin position="210"/>
        <end position="229"/>
    </location>
</feature>
<name>A0A4R5QF13_9PROT</name>
<keyword evidence="1" id="KW-1133">Transmembrane helix</keyword>
<evidence type="ECO:0000313" key="2">
    <source>
        <dbReference type="EMBL" id="TDH61111.1"/>
    </source>
</evidence>
<feature type="transmembrane region" description="Helical" evidence="1">
    <location>
        <begin position="457"/>
        <end position="475"/>
    </location>
</feature>
<sequence length="496" mass="53416">MRLPRVSTAAGRRLAGLAARDRDILLSGLCLAAWAALAGHMLAKLPVSAVMTDTDIDTYAYIALAAYRPPLYGWVVNAYREVTGSFDFLPTVQYLIFAGGLLVFALELGRLLDSILAAVIVLPLAHLHPGIHDAPGWMMTESVYLGFLLLGLGLQFRHARSGDRASLLVAAACFALMTITRSTGAAFLALPLLTALLDPRCRLAAAAGQAGRAMLVIALVLGLAMAWNLTRHGRFEIGSLAGVSLLSKALLLLEPADAADMPPPVAATIPAAVEARQLIGAQPDLAARIRAQFQAGSADLRWATFVPAAEAGWPAWAAADWRERDQLVRPLAFALILRHPSGFLRLWANDWLGLVLQPAYWPAWATGEAADKRAFRACLLQANCWGLDRYDLPVHGLVAMLLASILGTLAALLVLLGAAWRVLRRRAAADTVVFWAVALVLHASLLVTAFFEAGHVRFTVAFHILDLALLSWLATGFARRLAPRPVTDGKRPWARS</sequence>